<evidence type="ECO:0000313" key="4">
    <source>
        <dbReference type="Proteomes" id="UP000287388"/>
    </source>
</evidence>
<accession>A0A410NYX6</accession>
<feature type="domain" description="Asparagine synthetase" evidence="1">
    <location>
        <begin position="217"/>
        <end position="575"/>
    </location>
</feature>
<dbReference type="GO" id="GO:0006529">
    <property type="term" value="P:asparagine biosynthetic process"/>
    <property type="evidence" value="ECO:0007669"/>
    <property type="project" value="InterPro"/>
</dbReference>
<dbReference type="KEGG" id="bdm:EQG53_11915"/>
<keyword evidence="5" id="KW-1185">Reference proteome</keyword>
<gene>
    <name evidence="2" type="ORF">EQG53_11915</name>
    <name evidence="3" type="ORF">I6H83_10530</name>
</gene>
<sequence>MGDYLLVSRTEDGDTARALASELAGGARRAGLLVSDLNASTWLAVGGPHPPNTLQVSNWTLIGDVFDRRSPQIPATRPGDPWDYERKMMARLWGRFVGVQFGRGQKPVTLLRDPSGALECVAWDHEGLTIVSSVAFDWLIQRLRPAWRINVGRLAQALRDPLPSMGALLLDGPVALTPGTIQPLPLSHPAVEIWNPAVIARQSQDPWPSTEEASRHLRAVIDDTVSSLAGLSGPIAAEISGGLDSSIVASSIARRDPDTVKLWINAYGTTPESDERRYVAALGRKLGVEPACVPHAAAPITTEWLNAIAQDFRPGLNALDRPHDLDWTRRLTAAGAIGLMTGRGGDTILLQRATADAFIDRWRDEKWRSLWSPDVWELAAANEVSIWTLIGQARRRGRKVHTIPQRSHPMLPALPKTCSLHPWLRNWDDFGPAKAFQIAGLADSVSRHEPSALSRAVDVRNPLCAQPVIEACLALPASLLTTGGRERGLARHAFRNRLPAEIIERRSKGDMTRTYGRMIHDSLDVLRPWLIDGRLAALGVIDAAATDRELTRETLLWRGKYSTIILAAAFEAWVRTWEGLVGPTR</sequence>
<dbReference type="InterPro" id="IPR001962">
    <property type="entry name" value="Asn_synthase"/>
</dbReference>
<evidence type="ECO:0000313" key="3">
    <source>
        <dbReference type="EMBL" id="QQB87608.1"/>
    </source>
</evidence>
<dbReference type="SUPFAM" id="SSF52402">
    <property type="entry name" value="Adenine nucleotide alpha hydrolases-like"/>
    <property type="match status" value="1"/>
</dbReference>
<dbReference type="Gene3D" id="3.40.50.620">
    <property type="entry name" value="HUPs"/>
    <property type="match status" value="2"/>
</dbReference>
<dbReference type="EMBL" id="CP066026">
    <property type="protein sequence ID" value="QQB87608.1"/>
    <property type="molecule type" value="Genomic_DNA"/>
</dbReference>
<dbReference type="GeneID" id="56577053"/>
<name>A0A410NYX6_BREDI</name>
<evidence type="ECO:0000313" key="2">
    <source>
        <dbReference type="EMBL" id="QAT15011.1"/>
    </source>
</evidence>
<organism evidence="2 4">
    <name type="scientific">Brevundimonas diminuta</name>
    <name type="common">Pseudomonas diminuta</name>
    <dbReference type="NCBI Taxonomy" id="293"/>
    <lineage>
        <taxon>Bacteria</taxon>
        <taxon>Pseudomonadati</taxon>
        <taxon>Pseudomonadota</taxon>
        <taxon>Alphaproteobacteria</taxon>
        <taxon>Caulobacterales</taxon>
        <taxon>Caulobacteraceae</taxon>
        <taxon>Brevundimonas</taxon>
    </lineage>
</organism>
<dbReference type="Proteomes" id="UP000596117">
    <property type="component" value="Chromosome"/>
</dbReference>
<protein>
    <submittedName>
        <fullName evidence="2">Asparagine synthase</fullName>
    </submittedName>
</protein>
<reference evidence="2 4" key="1">
    <citation type="submission" date="2019-01" db="EMBL/GenBank/DDBJ databases">
        <title>Brevundimonas diminuta Genome sequencing and assembly.</title>
        <authorList>
            <person name="Chen H."/>
        </authorList>
    </citation>
    <scope>NUCLEOTIDE SEQUENCE [LARGE SCALE GENOMIC DNA]</scope>
    <source>
        <strain evidence="2">ATCC</strain>
        <strain evidence="4">ATCC(B) 19146</strain>
    </source>
</reference>
<evidence type="ECO:0000313" key="5">
    <source>
        <dbReference type="Proteomes" id="UP000596117"/>
    </source>
</evidence>
<evidence type="ECO:0000259" key="1">
    <source>
        <dbReference type="Pfam" id="PF00733"/>
    </source>
</evidence>
<dbReference type="RefSeq" id="WP_003164918.1">
    <property type="nucleotide sequence ID" value="NZ_CBCRVN010000006.1"/>
</dbReference>
<dbReference type="InterPro" id="IPR014729">
    <property type="entry name" value="Rossmann-like_a/b/a_fold"/>
</dbReference>
<proteinExistence type="predicted"/>
<dbReference type="Pfam" id="PF00733">
    <property type="entry name" value="Asn_synthase"/>
    <property type="match status" value="1"/>
</dbReference>
<dbReference type="GO" id="GO:0004066">
    <property type="term" value="F:asparagine synthase (glutamine-hydrolyzing) activity"/>
    <property type="evidence" value="ECO:0007669"/>
    <property type="project" value="InterPro"/>
</dbReference>
<dbReference type="EMBL" id="CP035093">
    <property type="protein sequence ID" value="QAT15011.1"/>
    <property type="molecule type" value="Genomic_DNA"/>
</dbReference>
<dbReference type="Proteomes" id="UP000287388">
    <property type="component" value="Chromosome"/>
</dbReference>
<dbReference type="AlphaFoldDB" id="A0A410NYX6"/>
<reference evidence="3 5" key="2">
    <citation type="submission" date="2020-12" db="EMBL/GenBank/DDBJ databases">
        <title>FDA dAtabase for Regulatory Grade micrObial Sequences (FDA-ARGOS): Supporting development and validation of Infectious Disease Dx tests.</title>
        <authorList>
            <person name="Kerrigan L."/>
            <person name="Long C."/>
            <person name="Tallon L."/>
            <person name="Sadzewicz L."/>
            <person name="Zhao X."/>
            <person name="Boylan J."/>
            <person name="Ott S."/>
            <person name="Bowen H."/>
            <person name="Vavikolanu K."/>
            <person name="Mehta A."/>
            <person name="Aluvathingal J."/>
            <person name="Nadendla S."/>
            <person name="Yan Y."/>
            <person name="Sichtig H."/>
        </authorList>
    </citation>
    <scope>NUCLEOTIDE SEQUENCE [LARGE SCALE GENOMIC DNA]</scope>
    <source>
        <strain evidence="3 5">FDAARGOS_1026</strain>
    </source>
</reference>